<sequence>MREISQKPHKAKLEKNGSMPNSRLPDLIKAGDSSQNSLLKRRRRKLNTLKIDTINLSQASKSNPSLLIRDMKNQYSKTSSPEPKSAAPKNCGNEIEYLFVKPRCCSDSITEGSISQFLNEEGIFQISLPQAFELQIIL</sequence>
<accession>A0AAD1Y509</accession>
<evidence type="ECO:0000313" key="2">
    <source>
        <dbReference type="EMBL" id="CAI2385511.1"/>
    </source>
</evidence>
<feature type="compositionally biased region" description="Polar residues" evidence="1">
    <location>
        <begin position="73"/>
        <end position="82"/>
    </location>
</feature>
<dbReference type="AlphaFoldDB" id="A0AAD1Y509"/>
<proteinExistence type="predicted"/>
<evidence type="ECO:0000313" key="3">
    <source>
        <dbReference type="Proteomes" id="UP001295684"/>
    </source>
</evidence>
<organism evidence="2 3">
    <name type="scientific">Euplotes crassus</name>
    <dbReference type="NCBI Taxonomy" id="5936"/>
    <lineage>
        <taxon>Eukaryota</taxon>
        <taxon>Sar</taxon>
        <taxon>Alveolata</taxon>
        <taxon>Ciliophora</taxon>
        <taxon>Intramacronucleata</taxon>
        <taxon>Spirotrichea</taxon>
        <taxon>Hypotrichia</taxon>
        <taxon>Euplotida</taxon>
        <taxon>Euplotidae</taxon>
        <taxon>Moneuplotes</taxon>
    </lineage>
</organism>
<feature type="region of interest" description="Disordered" evidence="1">
    <location>
        <begin position="1"/>
        <end position="41"/>
    </location>
</feature>
<dbReference type="EMBL" id="CAMPGE010027934">
    <property type="protein sequence ID" value="CAI2385511.1"/>
    <property type="molecule type" value="Genomic_DNA"/>
</dbReference>
<feature type="compositionally biased region" description="Basic and acidic residues" evidence="1">
    <location>
        <begin position="1"/>
        <end position="15"/>
    </location>
</feature>
<feature type="region of interest" description="Disordered" evidence="1">
    <location>
        <begin position="62"/>
        <end position="88"/>
    </location>
</feature>
<evidence type="ECO:0000256" key="1">
    <source>
        <dbReference type="SAM" id="MobiDB-lite"/>
    </source>
</evidence>
<dbReference type="Proteomes" id="UP001295684">
    <property type="component" value="Unassembled WGS sequence"/>
</dbReference>
<protein>
    <submittedName>
        <fullName evidence="2">Uncharacterized protein</fullName>
    </submittedName>
</protein>
<comment type="caution">
    <text evidence="2">The sequence shown here is derived from an EMBL/GenBank/DDBJ whole genome shotgun (WGS) entry which is preliminary data.</text>
</comment>
<gene>
    <name evidence="2" type="ORF">ECRASSUSDP1_LOCUS27081</name>
</gene>
<reference evidence="2" key="1">
    <citation type="submission" date="2023-07" db="EMBL/GenBank/DDBJ databases">
        <authorList>
            <consortium name="AG Swart"/>
            <person name="Singh M."/>
            <person name="Singh A."/>
            <person name="Seah K."/>
            <person name="Emmerich C."/>
        </authorList>
    </citation>
    <scope>NUCLEOTIDE SEQUENCE</scope>
    <source>
        <strain evidence="2">DP1</strain>
    </source>
</reference>
<name>A0AAD1Y509_EUPCR</name>
<keyword evidence="3" id="KW-1185">Reference proteome</keyword>